<accession>A0A6C0BSU3</accession>
<sequence length="37" mass="4411">MFMVMIIFRSNGYVTYVNVKHICKLEFHLYLKGCGRV</sequence>
<organism evidence="1">
    <name type="scientific">viral metagenome</name>
    <dbReference type="NCBI Taxonomy" id="1070528"/>
    <lineage>
        <taxon>unclassified sequences</taxon>
        <taxon>metagenomes</taxon>
        <taxon>organismal metagenomes</taxon>
    </lineage>
</organism>
<evidence type="ECO:0000313" key="1">
    <source>
        <dbReference type="EMBL" id="QHS94684.1"/>
    </source>
</evidence>
<dbReference type="AlphaFoldDB" id="A0A6C0BSU3"/>
<dbReference type="EMBL" id="MN739229">
    <property type="protein sequence ID" value="QHS94684.1"/>
    <property type="molecule type" value="Genomic_DNA"/>
</dbReference>
<proteinExistence type="predicted"/>
<protein>
    <submittedName>
        <fullName evidence="1">Uncharacterized protein</fullName>
    </submittedName>
</protein>
<reference evidence="1" key="1">
    <citation type="journal article" date="2020" name="Nature">
        <title>Giant virus diversity and host interactions through global metagenomics.</title>
        <authorList>
            <person name="Schulz F."/>
            <person name="Roux S."/>
            <person name="Paez-Espino D."/>
            <person name="Jungbluth S."/>
            <person name="Walsh D.A."/>
            <person name="Denef V.J."/>
            <person name="McMahon K.D."/>
            <person name="Konstantinidis K.T."/>
            <person name="Eloe-Fadrosh E.A."/>
            <person name="Kyrpides N.C."/>
            <person name="Woyke T."/>
        </authorList>
    </citation>
    <scope>NUCLEOTIDE SEQUENCE</scope>
    <source>
        <strain evidence="1">GVMAG-M-3300018416-45</strain>
    </source>
</reference>
<name>A0A6C0BSU3_9ZZZZ</name>